<protein>
    <recommendedName>
        <fullName evidence="2">3-hydroxyacyl-CoA dehydrogenase C-terminal domain-containing protein</fullName>
    </recommendedName>
</protein>
<dbReference type="EMBL" id="UINC01155138">
    <property type="protein sequence ID" value="SVD50822.1"/>
    <property type="molecule type" value="Genomic_DNA"/>
</dbReference>
<organism evidence="1">
    <name type="scientific">marine metagenome</name>
    <dbReference type="NCBI Taxonomy" id="408172"/>
    <lineage>
        <taxon>unclassified sequences</taxon>
        <taxon>metagenomes</taxon>
        <taxon>ecological metagenomes</taxon>
    </lineage>
</organism>
<dbReference type="AlphaFoldDB" id="A0A382VWD1"/>
<feature type="non-terminal residue" evidence="1">
    <location>
        <position position="1"/>
    </location>
</feature>
<sequence length="82" mass="9090">RTAMTMALKGFKTSGKISEHDELIGKKLAYVLTGGNKAGLTKSVDEQYLLDIEREAFVSLAGEKLSQDRISYMLKKGKPLRN</sequence>
<gene>
    <name evidence="1" type="ORF">METZ01_LOCUS403676</name>
</gene>
<accession>A0A382VWD1</accession>
<name>A0A382VWD1_9ZZZZ</name>
<reference evidence="1" key="1">
    <citation type="submission" date="2018-05" db="EMBL/GenBank/DDBJ databases">
        <authorList>
            <person name="Lanie J.A."/>
            <person name="Ng W.-L."/>
            <person name="Kazmierczak K.M."/>
            <person name="Andrzejewski T.M."/>
            <person name="Davidsen T.M."/>
            <person name="Wayne K.J."/>
            <person name="Tettelin H."/>
            <person name="Glass J.I."/>
            <person name="Rusch D."/>
            <person name="Podicherti R."/>
            <person name="Tsui H.-C.T."/>
            <person name="Winkler M.E."/>
        </authorList>
    </citation>
    <scope>NUCLEOTIDE SEQUENCE</scope>
</reference>
<evidence type="ECO:0008006" key="2">
    <source>
        <dbReference type="Google" id="ProtNLM"/>
    </source>
</evidence>
<proteinExistence type="predicted"/>
<evidence type="ECO:0000313" key="1">
    <source>
        <dbReference type="EMBL" id="SVD50822.1"/>
    </source>
</evidence>